<name>A0A927WQB8_SELRU</name>
<organism evidence="2 3">
    <name type="scientific">Selenomonas ruminantium</name>
    <dbReference type="NCBI Taxonomy" id="971"/>
    <lineage>
        <taxon>Bacteria</taxon>
        <taxon>Bacillati</taxon>
        <taxon>Bacillota</taxon>
        <taxon>Negativicutes</taxon>
        <taxon>Selenomonadales</taxon>
        <taxon>Selenomonadaceae</taxon>
        <taxon>Selenomonas</taxon>
    </lineage>
</organism>
<dbReference type="Pfam" id="PF06961">
    <property type="entry name" value="DUF1294"/>
    <property type="match status" value="1"/>
</dbReference>
<proteinExistence type="predicted"/>
<comment type="caution">
    <text evidence="2">The sequence shown here is derived from an EMBL/GenBank/DDBJ whole genome shotgun (WGS) entry which is preliminary data.</text>
</comment>
<keyword evidence="1" id="KW-0812">Transmembrane</keyword>
<reference evidence="2" key="1">
    <citation type="submission" date="2019-04" db="EMBL/GenBank/DDBJ databases">
        <title>Evolution of Biomass-Degrading Anaerobic Consortia Revealed by Metagenomics.</title>
        <authorList>
            <person name="Peng X."/>
        </authorList>
    </citation>
    <scope>NUCLEOTIDE SEQUENCE</scope>
    <source>
        <strain evidence="2">SIG240</strain>
    </source>
</reference>
<feature type="transmembrane region" description="Helical" evidence="1">
    <location>
        <begin position="6"/>
        <end position="26"/>
    </location>
</feature>
<accession>A0A927WQB8</accession>
<sequence length="54" mass="6291">MEISGHNIAMLFFAIINAVAVIVYGWDKLRAIRKWWRVPEYKNGTGRYYGKALC</sequence>
<protein>
    <submittedName>
        <fullName evidence="2">DUF1294 domain-containing protein</fullName>
    </submittedName>
</protein>
<keyword evidence="1" id="KW-1133">Transmembrane helix</keyword>
<evidence type="ECO:0000313" key="2">
    <source>
        <dbReference type="EMBL" id="MBE6092022.1"/>
    </source>
</evidence>
<evidence type="ECO:0000256" key="1">
    <source>
        <dbReference type="SAM" id="Phobius"/>
    </source>
</evidence>
<gene>
    <name evidence="2" type="ORF">E7201_02410</name>
</gene>
<evidence type="ECO:0000313" key="3">
    <source>
        <dbReference type="Proteomes" id="UP000761380"/>
    </source>
</evidence>
<keyword evidence="1" id="KW-0472">Membrane</keyword>
<dbReference type="InterPro" id="IPR010718">
    <property type="entry name" value="DUF1294"/>
</dbReference>
<dbReference type="AlphaFoldDB" id="A0A927WQB8"/>
<dbReference type="Proteomes" id="UP000761380">
    <property type="component" value="Unassembled WGS sequence"/>
</dbReference>
<dbReference type="EMBL" id="SVBY01000010">
    <property type="protein sequence ID" value="MBE6092022.1"/>
    <property type="molecule type" value="Genomic_DNA"/>
</dbReference>